<dbReference type="InterPro" id="IPR000620">
    <property type="entry name" value="EamA_dom"/>
</dbReference>
<evidence type="ECO:0000259" key="3">
    <source>
        <dbReference type="Pfam" id="PF00892"/>
    </source>
</evidence>
<accession>A0A840DDW6</accession>
<comment type="similarity">
    <text evidence="1">Belongs to the EamA transporter family.</text>
</comment>
<protein>
    <submittedName>
        <fullName evidence="4">Inner membrane transporter RhtA</fullName>
    </submittedName>
</protein>
<keyword evidence="2" id="KW-0812">Transmembrane</keyword>
<feature type="transmembrane region" description="Helical" evidence="2">
    <location>
        <begin position="201"/>
        <end position="221"/>
    </location>
</feature>
<dbReference type="SUPFAM" id="SSF103481">
    <property type="entry name" value="Multidrug resistance efflux transporter EmrE"/>
    <property type="match status" value="2"/>
</dbReference>
<feature type="transmembrane region" description="Helical" evidence="2">
    <location>
        <begin position="173"/>
        <end position="195"/>
    </location>
</feature>
<feature type="transmembrane region" description="Helical" evidence="2">
    <location>
        <begin position="142"/>
        <end position="161"/>
    </location>
</feature>
<evidence type="ECO:0000313" key="4">
    <source>
        <dbReference type="EMBL" id="MBB4071244.1"/>
    </source>
</evidence>
<keyword evidence="2" id="KW-0472">Membrane</keyword>
<keyword evidence="2" id="KW-1133">Transmembrane helix</keyword>
<dbReference type="PANTHER" id="PTHR22911:SF37">
    <property type="entry name" value="THREONINE_HOMOSERINE EXPORTER RHTA"/>
    <property type="match status" value="1"/>
</dbReference>
<organism evidence="4 5">
    <name type="scientific">Canibacter oris</name>
    <dbReference type="NCBI Taxonomy" id="1365628"/>
    <lineage>
        <taxon>Bacteria</taxon>
        <taxon>Bacillati</taxon>
        <taxon>Actinomycetota</taxon>
        <taxon>Actinomycetes</taxon>
        <taxon>Micrococcales</taxon>
        <taxon>Microbacteriaceae</taxon>
        <taxon>Canibacter</taxon>
    </lineage>
</organism>
<dbReference type="GO" id="GO:0005886">
    <property type="term" value="C:plasma membrane"/>
    <property type="evidence" value="ECO:0007669"/>
    <property type="project" value="TreeGrafter"/>
</dbReference>
<comment type="caution">
    <text evidence="4">The sequence shown here is derived from an EMBL/GenBank/DDBJ whole genome shotgun (WGS) entry which is preliminary data.</text>
</comment>
<keyword evidence="5" id="KW-1185">Reference proteome</keyword>
<evidence type="ECO:0000313" key="5">
    <source>
        <dbReference type="Proteomes" id="UP000571183"/>
    </source>
</evidence>
<feature type="transmembrane region" description="Helical" evidence="2">
    <location>
        <begin position="94"/>
        <end position="112"/>
    </location>
</feature>
<name>A0A840DDW6_9MICO</name>
<dbReference type="Proteomes" id="UP000571183">
    <property type="component" value="Unassembled WGS sequence"/>
</dbReference>
<dbReference type="InterPro" id="IPR037185">
    <property type="entry name" value="EmrE-like"/>
</dbReference>
<evidence type="ECO:0000256" key="1">
    <source>
        <dbReference type="ARBA" id="ARBA00007362"/>
    </source>
</evidence>
<dbReference type="Pfam" id="PF00892">
    <property type="entry name" value="EamA"/>
    <property type="match status" value="1"/>
</dbReference>
<reference evidence="4 5" key="1">
    <citation type="submission" date="2020-08" db="EMBL/GenBank/DDBJ databases">
        <title>Sequencing the genomes of 1000 actinobacteria strains.</title>
        <authorList>
            <person name="Klenk H.-P."/>
        </authorList>
    </citation>
    <scope>NUCLEOTIDE SEQUENCE [LARGE SCALE GENOMIC DNA]</scope>
    <source>
        <strain evidence="4 5">DSM 27064</strain>
    </source>
</reference>
<evidence type="ECO:0000256" key="2">
    <source>
        <dbReference type="SAM" id="Phobius"/>
    </source>
</evidence>
<feature type="domain" description="EamA" evidence="3">
    <location>
        <begin position="144"/>
        <end position="271"/>
    </location>
</feature>
<dbReference type="RefSeq" id="WP_233574329.1">
    <property type="nucleotide sequence ID" value="NZ_JACIFD010000004.1"/>
</dbReference>
<gene>
    <name evidence="4" type="ORF">F5897_000536</name>
</gene>
<feature type="transmembrane region" description="Helical" evidence="2">
    <location>
        <begin position="233"/>
        <end position="253"/>
    </location>
</feature>
<feature type="transmembrane region" description="Helical" evidence="2">
    <location>
        <begin position="119"/>
        <end position="136"/>
    </location>
</feature>
<proteinExistence type="inferred from homology"/>
<dbReference type="EMBL" id="JACIFD010000004">
    <property type="protein sequence ID" value="MBB4071244.1"/>
    <property type="molecule type" value="Genomic_DNA"/>
</dbReference>
<dbReference type="AlphaFoldDB" id="A0A840DDW6"/>
<feature type="transmembrane region" description="Helical" evidence="2">
    <location>
        <begin position="68"/>
        <end position="88"/>
    </location>
</feature>
<feature type="transmembrane region" description="Helical" evidence="2">
    <location>
        <begin position="38"/>
        <end position="56"/>
    </location>
</feature>
<dbReference type="GO" id="GO:0015565">
    <property type="term" value="F:threonine efflux transmembrane transporter activity"/>
    <property type="evidence" value="ECO:0007669"/>
    <property type="project" value="TreeGrafter"/>
</dbReference>
<sequence>MIHQKLNLPPWLLAVIAMLTVQLSSALSVPVVEQVGPAAAGWLRMIFGALLILLFTRPDFRAIRRGDIPALLALGVATGFMAVFFLAAISHIPLGTAVAIEFMGPLLVAAIASHSRRALLWPALALSGVLLMTEPWQGEINFVGAGFALAAGICWGLYNLLTQHVGDRFSGISGLALTIPVAAIATAPFGIPQLLSHNFEWWILPAAAGLALMAPVFAFALEMLALRRMTHTAFGTLLSVEPAFGLLLGALVLTQIPTPLQLLGITIVIIAGAAAQRNGHRTA</sequence>
<dbReference type="PANTHER" id="PTHR22911">
    <property type="entry name" value="ACYL-MALONYL CONDENSING ENZYME-RELATED"/>
    <property type="match status" value="1"/>
</dbReference>
<feature type="transmembrane region" description="Helical" evidence="2">
    <location>
        <begin position="259"/>
        <end position="275"/>
    </location>
</feature>